<dbReference type="EMBL" id="NMTS02000048">
    <property type="protein sequence ID" value="PLK29502.1"/>
    <property type="molecule type" value="Genomic_DNA"/>
</dbReference>
<gene>
    <name evidence="4" type="ORF">C4N22_03420</name>
    <name evidence="3" type="ORF">CGS50_007675</name>
    <name evidence="5" type="ORF">DWZ46_07630</name>
</gene>
<protein>
    <submittedName>
        <fullName evidence="3">Cupin domain-containing protein</fullName>
    </submittedName>
</protein>
<evidence type="ECO:0000313" key="7">
    <source>
        <dbReference type="Proteomes" id="UP000250583"/>
    </source>
</evidence>
<dbReference type="InterPro" id="IPR013096">
    <property type="entry name" value="Cupin_2"/>
</dbReference>
<dbReference type="InterPro" id="IPR037923">
    <property type="entry name" value="HTH-like"/>
</dbReference>
<evidence type="ECO:0000313" key="5">
    <source>
        <dbReference type="EMBL" id="RGB91635.1"/>
    </source>
</evidence>
<dbReference type="PANTHER" id="PTHR37694:SF1">
    <property type="entry name" value="SLR8022 PROTEIN"/>
    <property type="match status" value="1"/>
</dbReference>
<dbReference type="InterPro" id="IPR014710">
    <property type="entry name" value="RmlC-like_jellyroll"/>
</dbReference>
<dbReference type="AlphaFoldDB" id="A0A2J4JNQ2"/>
<dbReference type="GO" id="GO:0003677">
    <property type="term" value="F:DNA binding"/>
    <property type="evidence" value="ECO:0007669"/>
    <property type="project" value="UniProtKB-KW"/>
</dbReference>
<sequence>MNNVPFTLSQVRPIRDAMTVSRPSGLGYGVPVTWFSLGAGTSITPEYYDCTTLYLGGEGNGKFLLGVDGQEVSVKPGEVLYVPPKTLCGTKTDSGMIYTEIILKKENFTMNNIIKAGQPTELKNLISYEEGSIANLDIAHADNMKFVLMAFDEGTGLTPHRAPGNAILTALEGKAIIGYEGKDYELNAGESFRFDKNGLHSVTAQGKFKMSLLLVIE</sequence>
<dbReference type="RefSeq" id="WP_097781442.1">
    <property type="nucleotide sequence ID" value="NZ_CP065376.1"/>
</dbReference>
<dbReference type="Proteomes" id="UP000221015">
    <property type="component" value="Unassembled WGS sequence"/>
</dbReference>
<organism evidence="3 6">
    <name type="scientific">Faecalibacterium prausnitzii</name>
    <dbReference type="NCBI Taxonomy" id="853"/>
    <lineage>
        <taxon>Bacteria</taxon>
        <taxon>Bacillati</taxon>
        <taxon>Bacillota</taxon>
        <taxon>Clostridia</taxon>
        <taxon>Eubacteriales</taxon>
        <taxon>Oscillospiraceae</taxon>
        <taxon>Faecalibacterium</taxon>
    </lineage>
</organism>
<dbReference type="EMBL" id="PRLE01000001">
    <property type="protein sequence ID" value="RAW61729.1"/>
    <property type="molecule type" value="Genomic_DNA"/>
</dbReference>
<evidence type="ECO:0000313" key="4">
    <source>
        <dbReference type="EMBL" id="RAW61729.1"/>
    </source>
</evidence>
<dbReference type="SUPFAM" id="SSF51215">
    <property type="entry name" value="Regulatory protein AraC"/>
    <property type="match status" value="1"/>
</dbReference>
<evidence type="ECO:0000313" key="6">
    <source>
        <dbReference type="Proteomes" id="UP000221015"/>
    </source>
</evidence>
<dbReference type="Pfam" id="PF07883">
    <property type="entry name" value="Cupin_2"/>
    <property type="match status" value="1"/>
</dbReference>
<accession>A0A2J4JNQ2</accession>
<dbReference type="SUPFAM" id="SSF51182">
    <property type="entry name" value="RmlC-like cupins"/>
    <property type="match status" value="1"/>
</dbReference>
<keyword evidence="1" id="KW-0238">DNA-binding</keyword>
<dbReference type="CDD" id="cd02230">
    <property type="entry name" value="cupin_HP0902-like"/>
    <property type="match status" value="1"/>
</dbReference>
<dbReference type="Proteomes" id="UP000250583">
    <property type="component" value="Unassembled WGS sequence"/>
</dbReference>
<dbReference type="PANTHER" id="PTHR37694">
    <property type="entry name" value="SLR8022 PROTEIN"/>
    <property type="match status" value="1"/>
</dbReference>
<dbReference type="InterPro" id="IPR011051">
    <property type="entry name" value="RmlC_Cupin_sf"/>
</dbReference>
<reference evidence="3" key="2">
    <citation type="submission" date="2017-07" db="EMBL/GenBank/DDBJ databases">
        <authorList>
            <person name="Sun Z.S."/>
            <person name="Albrecht U."/>
            <person name="Echele G."/>
            <person name="Lee C.C."/>
        </authorList>
    </citation>
    <scope>NUCLEOTIDE SEQUENCE</scope>
    <source>
        <strain evidence="3">CNCM I 4542</strain>
    </source>
</reference>
<dbReference type="EMBL" id="QVER01000007">
    <property type="protein sequence ID" value="RGB91635.1"/>
    <property type="molecule type" value="Genomic_DNA"/>
</dbReference>
<reference evidence="3 6" key="1">
    <citation type="journal article" date="2017" name="Front. Microbiol.">
        <title>New Insights into the Diversity of the Genus Faecalibacterium.</title>
        <authorList>
            <person name="Benevides L."/>
            <person name="Burman S."/>
            <person name="Martin R."/>
            <person name="Robert V."/>
            <person name="Thomas M."/>
            <person name="Miquel S."/>
            <person name="Chain F."/>
            <person name="Sokol H."/>
            <person name="Bermudez-Humaran L.G."/>
            <person name="Morrison M."/>
            <person name="Langella P."/>
            <person name="Azevedo V.A."/>
            <person name="Chatel J.M."/>
            <person name="Soares S."/>
        </authorList>
    </citation>
    <scope>NUCLEOTIDE SEQUENCE [LARGE SCALE GENOMIC DNA]</scope>
    <source>
        <strain evidence="3 6">CNCM I 4542</strain>
    </source>
</reference>
<evidence type="ECO:0000313" key="3">
    <source>
        <dbReference type="EMBL" id="PLK29502.1"/>
    </source>
</evidence>
<reference evidence="5 8" key="4">
    <citation type="submission" date="2018-08" db="EMBL/GenBank/DDBJ databases">
        <title>A genome reference for cultivated species of the human gut microbiota.</title>
        <authorList>
            <person name="Zou Y."/>
            <person name="Xue W."/>
            <person name="Luo G."/>
        </authorList>
    </citation>
    <scope>NUCLEOTIDE SEQUENCE [LARGE SCALE GENOMIC DNA]</scope>
    <source>
        <strain evidence="5 8">AF32-8AC</strain>
    </source>
</reference>
<name>A0A2J4JNQ2_9FIRM</name>
<evidence type="ECO:0000259" key="2">
    <source>
        <dbReference type="Pfam" id="PF07883"/>
    </source>
</evidence>
<feature type="domain" description="Cupin type-2" evidence="2">
    <location>
        <begin position="148"/>
        <end position="215"/>
    </location>
</feature>
<evidence type="ECO:0000256" key="1">
    <source>
        <dbReference type="ARBA" id="ARBA00023125"/>
    </source>
</evidence>
<dbReference type="Gene3D" id="2.60.120.10">
    <property type="entry name" value="Jelly Rolls"/>
    <property type="match status" value="2"/>
</dbReference>
<dbReference type="OrthoDB" id="9793184at2"/>
<comment type="caution">
    <text evidence="3">The sequence shown here is derived from an EMBL/GenBank/DDBJ whole genome shotgun (WGS) entry which is preliminary data.</text>
</comment>
<evidence type="ECO:0000313" key="8">
    <source>
        <dbReference type="Proteomes" id="UP000260991"/>
    </source>
</evidence>
<proteinExistence type="predicted"/>
<dbReference type="Proteomes" id="UP000260991">
    <property type="component" value="Unassembled WGS sequence"/>
</dbReference>
<reference evidence="4 7" key="3">
    <citation type="submission" date="2018-02" db="EMBL/GenBank/DDBJ databases">
        <title>Complete genome sequencing of Faecalibacterium prausnitzii strains isolated from the human gut.</title>
        <authorList>
            <person name="Fitzgerald B.C."/>
            <person name="Shkoporov A.N."/>
            <person name="Ross P.R."/>
            <person name="Hill C."/>
        </authorList>
    </citation>
    <scope>NUCLEOTIDE SEQUENCE [LARGE SCALE GENOMIC DNA]</scope>
    <source>
        <strain evidence="4 7">APC923/61-1</strain>
    </source>
</reference>